<feature type="domain" description="Histidine kinase" evidence="10">
    <location>
        <begin position="477"/>
        <end position="722"/>
    </location>
</feature>
<evidence type="ECO:0000256" key="9">
    <source>
        <dbReference type="PROSITE-ProRule" id="PRU00110"/>
    </source>
</evidence>
<comment type="catalytic activity">
    <reaction evidence="1">
        <text>ATP + protein L-histidine = ADP + protein N-phospho-L-histidine.</text>
        <dbReference type="EC" id="2.7.13.3"/>
    </reaction>
</comment>
<sequence length="854" mass="90638">MNNRLLAQFIPEARDLIQDSISGLLRLEGDPEDKATINEVFRAVHTLKGSSGLFEVVALTKLVHAAEDLLGAIRLGEMGLGPELVDGLLESLDRVNAWLDHLESHEALPGDADGVSASLAGSLRRFSPGAAEPAPSQAAPRPAKGLEPGWLAPFTEAGRQDALRRIAGGESVLALAYRPNESCFFNGTDPLGTMLQIADLVALDARPREPLAALADLDPYRCLLDFQALTTASRTELEHLFRYDIEEVEIREVAAADLVHLFGAPDDQAVWSDFAELGAEQLAARDFAGLGRAAAALVEMRGAGLRPVSALRWIRVALDCGPSCHALLPGLVAAAGGREPRPVPAETGGAPAFSDDATGRMAARLLETQRRNLTLTPDREIRLPAIRRTLAGLAKALDIPALEDALEEAGEDADRLLDRLAAFGPAPKPAARPPVAGGAPAPMPVPVPDAADGAAAPVAATAAAAGRQLKVDQGKVDLLMNLIGELIVSKNSLPFLARRAEDVYGSREMAREIKEQYAVIDRLAQEMQGAVMQVRMLPVSEVFVRFPRLVRDLSRKLGKRIALSIEGGETAADKTIVEALGDPLLHIMRNSLDHGIEGAEARRASGKPEEATIRIRAFQEADSVVIEIADDGRGIDPEKIRAAAVAKGVIGAEAAGRLSDQEAINLIYKPGFSTAAEVSDLSGRGVGMDVVLTTVERLGGSVSVTSRLGEGTATRLALPLSMAVTRVMVVEAGRTPYGIPMDLIVETVRVPRGAIRTIKRAETFVLRNSVIPLLRLATLLRLPDAAVAAPEDEAVLVCRVNGSPVGLVIDAFREGMEVLLKPLEGVLAAIRGYSGTALLGDGRVLLVLNLKELL</sequence>
<dbReference type="PANTHER" id="PTHR43395">
    <property type="entry name" value="SENSOR HISTIDINE KINASE CHEA"/>
    <property type="match status" value="1"/>
</dbReference>
<keyword evidence="6" id="KW-0418">Kinase</keyword>
<dbReference type="SMART" id="SM00073">
    <property type="entry name" value="HPT"/>
    <property type="match status" value="1"/>
</dbReference>
<dbReference type="InterPro" id="IPR037006">
    <property type="entry name" value="CheA-like_homodim_sf"/>
</dbReference>
<dbReference type="InterPro" id="IPR036097">
    <property type="entry name" value="HisK_dim/P_sf"/>
</dbReference>
<dbReference type="SUPFAM" id="SSF47226">
    <property type="entry name" value="Histidine-containing phosphotransfer domain, HPT domain"/>
    <property type="match status" value="1"/>
</dbReference>
<dbReference type="PROSITE" id="PS50851">
    <property type="entry name" value="CHEW"/>
    <property type="match status" value="1"/>
</dbReference>
<organism evidence="13 14">
    <name type="scientific">Aureimonas endophytica</name>
    <dbReference type="NCBI Taxonomy" id="2027858"/>
    <lineage>
        <taxon>Bacteria</taxon>
        <taxon>Pseudomonadati</taxon>
        <taxon>Pseudomonadota</taxon>
        <taxon>Alphaproteobacteria</taxon>
        <taxon>Hyphomicrobiales</taxon>
        <taxon>Aurantimonadaceae</taxon>
        <taxon>Aureimonas</taxon>
    </lineage>
</organism>
<dbReference type="Proteomes" id="UP000644699">
    <property type="component" value="Unassembled WGS sequence"/>
</dbReference>
<gene>
    <name evidence="13" type="ORF">GCM10011390_35100</name>
</gene>
<dbReference type="GO" id="GO:0000155">
    <property type="term" value="F:phosphorelay sensor kinase activity"/>
    <property type="evidence" value="ECO:0007669"/>
    <property type="project" value="InterPro"/>
</dbReference>
<dbReference type="EC" id="2.7.13.3" evidence="2"/>
<evidence type="ECO:0000256" key="5">
    <source>
        <dbReference type="ARBA" id="ARBA00022679"/>
    </source>
</evidence>
<dbReference type="InterPro" id="IPR005467">
    <property type="entry name" value="His_kinase_dom"/>
</dbReference>
<evidence type="ECO:0000259" key="10">
    <source>
        <dbReference type="PROSITE" id="PS50109"/>
    </source>
</evidence>
<dbReference type="SMART" id="SM00260">
    <property type="entry name" value="CheW"/>
    <property type="match status" value="1"/>
</dbReference>
<dbReference type="SUPFAM" id="SSF50341">
    <property type="entry name" value="CheW-like"/>
    <property type="match status" value="1"/>
</dbReference>
<dbReference type="InterPro" id="IPR002545">
    <property type="entry name" value="CheW-lke_dom"/>
</dbReference>
<name>A0A916ZTD9_9HYPH</name>
<dbReference type="SUPFAM" id="SSF55874">
    <property type="entry name" value="ATPase domain of HSP90 chaperone/DNA topoisomerase II/histidine kinase"/>
    <property type="match status" value="1"/>
</dbReference>
<feature type="domain" description="HPt" evidence="12">
    <location>
        <begin position="1"/>
        <end position="102"/>
    </location>
</feature>
<dbReference type="Pfam" id="PF01627">
    <property type="entry name" value="Hpt"/>
    <property type="match status" value="1"/>
</dbReference>
<protein>
    <recommendedName>
        <fullName evidence="3">Chemotaxis protein CheA</fullName>
        <ecNumber evidence="2">2.7.13.3</ecNumber>
    </recommendedName>
</protein>
<comment type="caution">
    <text evidence="13">The sequence shown here is derived from an EMBL/GenBank/DDBJ whole genome shotgun (WGS) entry which is preliminary data.</text>
</comment>
<reference evidence="13" key="1">
    <citation type="journal article" date="2014" name="Int. J. Syst. Evol. Microbiol.">
        <title>Complete genome sequence of Corynebacterium casei LMG S-19264T (=DSM 44701T), isolated from a smear-ripened cheese.</title>
        <authorList>
            <consortium name="US DOE Joint Genome Institute (JGI-PGF)"/>
            <person name="Walter F."/>
            <person name="Albersmeier A."/>
            <person name="Kalinowski J."/>
            <person name="Ruckert C."/>
        </authorList>
    </citation>
    <scope>NUCLEOTIDE SEQUENCE</scope>
    <source>
        <strain evidence="13">CGMCC 1.15367</strain>
    </source>
</reference>
<comment type="function">
    <text evidence="8">Involved in the transmission of sensory signals from the chemoreceptors to the flagellar motors. CheA is autophosphorylated; it can transfer its phosphate group to either CheB or CheY.</text>
</comment>
<dbReference type="Gene3D" id="1.20.120.160">
    <property type="entry name" value="HPT domain"/>
    <property type="match status" value="1"/>
</dbReference>
<evidence type="ECO:0000256" key="7">
    <source>
        <dbReference type="ARBA" id="ARBA00023012"/>
    </source>
</evidence>
<proteinExistence type="predicted"/>
<dbReference type="Pfam" id="PF01584">
    <property type="entry name" value="CheW"/>
    <property type="match status" value="1"/>
</dbReference>
<dbReference type="Gene3D" id="1.10.287.560">
    <property type="entry name" value="Histidine kinase CheA-like, homodimeric domain"/>
    <property type="match status" value="1"/>
</dbReference>
<keyword evidence="4 9" id="KW-0597">Phosphoprotein</keyword>
<feature type="modified residue" description="Phosphohistidine" evidence="9">
    <location>
        <position position="45"/>
    </location>
</feature>
<evidence type="ECO:0000256" key="6">
    <source>
        <dbReference type="ARBA" id="ARBA00022777"/>
    </source>
</evidence>
<dbReference type="Gene3D" id="3.30.565.10">
    <property type="entry name" value="Histidine kinase-like ATPase, C-terminal domain"/>
    <property type="match status" value="1"/>
</dbReference>
<dbReference type="Pfam" id="PF02518">
    <property type="entry name" value="HATPase_c"/>
    <property type="match status" value="1"/>
</dbReference>
<evidence type="ECO:0000313" key="13">
    <source>
        <dbReference type="EMBL" id="GGE12971.1"/>
    </source>
</evidence>
<dbReference type="PRINTS" id="PR00344">
    <property type="entry name" value="BCTRLSENSOR"/>
</dbReference>
<dbReference type="Pfam" id="PF02895">
    <property type="entry name" value="H-kinase_dim"/>
    <property type="match status" value="1"/>
</dbReference>
<dbReference type="InterPro" id="IPR036890">
    <property type="entry name" value="HATPase_C_sf"/>
</dbReference>
<dbReference type="SMART" id="SM01231">
    <property type="entry name" value="H-kinase_dim"/>
    <property type="match status" value="1"/>
</dbReference>
<dbReference type="PROSITE" id="PS50894">
    <property type="entry name" value="HPT"/>
    <property type="match status" value="1"/>
</dbReference>
<dbReference type="PANTHER" id="PTHR43395:SF1">
    <property type="entry name" value="CHEMOTAXIS PROTEIN CHEA"/>
    <property type="match status" value="1"/>
</dbReference>
<dbReference type="SMART" id="SM00387">
    <property type="entry name" value="HATPase_c"/>
    <property type="match status" value="1"/>
</dbReference>
<reference evidence="13" key="2">
    <citation type="submission" date="2020-09" db="EMBL/GenBank/DDBJ databases">
        <authorList>
            <person name="Sun Q."/>
            <person name="Zhou Y."/>
        </authorList>
    </citation>
    <scope>NUCLEOTIDE SEQUENCE</scope>
    <source>
        <strain evidence="13">CGMCC 1.15367</strain>
    </source>
</reference>
<feature type="domain" description="CheW-like" evidence="11">
    <location>
        <begin position="724"/>
        <end position="854"/>
    </location>
</feature>
<dbReference type="CDD" id="cd16916">
    <property type="entry name" value="HATPase_CheA-like"/>
    <property type="match status" value="1"/>
</dbReference>
<dbReference type="InterPro" id="IPR036641">
    <property type="entry name" value="HPT_dom_sf"/>
</dbReference>
<evidence type="ECO:0000256" key="3">
    <source>
        <dbReference type="ARBA" id="ARBA00021495"/>
    </source>
</evidence>
<evidence type="ECO:0000256" key="8">
    <source>
        <dbReference type="ARBA" id="ARBA00035100"/>
    </source>
</evidence>
<dbReference type="FunFam" id="3.30.565.10:FF:000016">
    <property type="entry name" value="Chemotaxis protein CheA, putative"/>
    <property type="match status" value="1"/>
</dbReference>
<keyword evidence="14" id="KW-1185">Reference proteome</keyword>
<dbReference type="CDD" id="cd00088">
    <property type="entry name" value="HPT"/>
    <property type="match status" value="1"/>
</dbReference>
<dbReference type="AlphaFoldDB" id="A0A916ZTD9"/>
<evidence type="ECO:0000256" key="2">
    <source>
        <dbReference type="ARBA" id="ARBA00012438"/>
    </source>
</evidence>
<dbReference type="InterPro" id="IPR036061">
    <property type="entry name" value="CheW-like_dom_sf"/>
</dbReference>
<dbReference type="GO" id="GO:0006935">
    <property type="term" value="P:chemotaxis"/>
    <property type="evidence" value="ECO:0007669"/>
    <property type="project" value="InterPro"/>
</dbReference>
<dbReference type="InterPro" id="IPR004105">
    <property type="entry name" value="CheA-like_dim"/>
</dbReference>
<dbReference type="Gene3D" id="2.30.30.40">
    <property type="entry name" value="SH3 Domains"/>
    <property type="match status" value="1"/>
</dbReference>
<dbReference type="InterPro" id="IPR003594">
    <property type="entry name" value="HATPase_dom"/>
</dbReference>
<evidence type="ECO:0000256" key="4">
    <source>
        <dbReference type="ARBA" id="ARBA00022553"/>
    </source>
</evidence>
<dbReference type="EMBL" id="BMIQ01000005">
    <property type="protein sequence ID" value="GGE12971.1"/>
    <property type="molecule type" value="Genomic_DNA"/>
</dbReference>
<dbReference type="InterPro" id="IPR008207">
    <property type="entry name" value="Sig_transdc_His_kin_Hpt_dom"/>
</dbReference>
<accession>A0A916ZTD9</accession>
<dbReference type="RefSeq" id="WP_188910756.1">
    <property type="nucleotide sequence ID" value="NZ_BMIQ01000005.1"/>
</dbReference>
<evidence type="ECO:0000259" key="11">
    <source>
        <dbReference type="PROSITE" id="PS50851"/>
    </source>
</evidence>
<keyword evidence="7" id="KW-0902">Two-component regulatory system</keyword>
<keyword evidence="5" id="KW-0808">Transferase</keyword>
<evidence type="ECO:0000313" key="14">
    <source>
        <dbReference type="Proteomes" id="UP000644699"/>
    </source>
</evidence>
<dbReference type="InterPro" id="IPR004358">
    <property type="entry name" value="Sig_transdc_His_kin-like_C"/>
</dbReference>
<evidence type="ECO:0000259" key="12">
    <source>
        <dbReference type="PROSITE" id="PS50894"/>
    </source>
</evidence>
<dbReference type="GO" id="GO:0005737">
    <property type="term" value="C:cytoplasm"/>
    <property type="evidence" value="ECO:0007669"/>
    <property type="project" value="InterPro"/>
</dbReference>
<dbReference type="InterPro" id="IPR051315">
    <property type="entry name" value="Bact_Chemotaxis_CheA"/>
</dbReference>
<dbReference type="SUPFAM" id="SSF47384">
    <property type="entry name" value="Homodimeric domain of signal transducing histidine kinase"/>
    <property type="match status" value="1"/>
</dbReference>
<dbReference type="PROSITE" id="PS50109">
    <property type="entry name" value="HIS_KIN"/>
    <property type="match status" value="1"/>
</dbReference>
<evidence type="ECO:0000256" key="1">
    <source>
        <dbReference type="ARBA" id="ARBA00000085"/>
    </source>
</evidence>